<evidence type="ECO:0000256" key="3">
    <source>
        <dbReference type="ARBA" id="ARBA00012759"/>
    </source>
</evidence>
<protein>
    <recommendedName>
        <fullName evidence="3">ubiquitinyl hydrolase 1</fullName>
        <ecNumber evidence="3">3.4.19.12</ecNumber>
    </recommendedName>
</protein>
<dbReference type="PANTHER" id="PTHR21646">
    <property type="entry name" value="UBIQUITIN CARBOXYL-TERMINAL HYDROLASE"/>
    <property type="match status" value="1"/>
</dbReference>
<comment type="caution">
    <text evidence="10">The sequence shown here is derived from an EMBL/GenBank/DDBJ whole genome shotgun (WGS) entry which is preliminary data.</text>
</comment>
<dbReference type="CDD" id="cd02674">
    <property type="entry name" value="Peptidase_C19R"/>
    <property type="match status" value="1"/>
</dbReference>
<dbReference type="InterPro" id="IPR028889">
    <property type="entry name" value="USP"/>
</dbReference>
<reference evidence="10" key="1">
    <citation type="submission" date="2021-01" db="EMBL/GenBank/DDBJ databases">
        <authorList>
            <consortium name="Genoscope - CEA"/>
            <person name="William W."/>
        </authorList>
    </citation>
    <scope>NUCLEOTIDE SEQUENCE</scope>
</reference>
<dbReference type="Proteomes" id="UP000692954">
    <property type="component" value="Unassembled WGS sequence"/>
</dbReference>
<dbReference type="InterPro" id="IPR001394">
    <property type="entry name" value="Peptidase_C19_UCH"/>
</dbReference>
<dbReference type="EC" id="3.4.19.12" evidence="3"/>
<keyword evidence="6" id="KW-0378">Hydrolase</keyword>
<dbReference type="InterPro" id="IPR018200">
    <property type="entry name" value="USP_CS"/>
</dbReference>
<keyword evidence="11" id="KW-1185">Reference proteome</keyword>
<dbReference type="Pfam" id="PF00443">
    <property type="entry name" value="UCH"/>
    <property type="match status" value="1"/>
</dbReference>
<evidence type="ECO:0000256" key="4">
    <source>
        <dbReference type="ARBA" id="ARBA00022670"/>
    </source>
</evidence>
<dbReference type="AlphaFoldDB" id="A0A8S1KHR3"/>
<sequence length="590" mass="69028">MGSAASKSLTIPVIYTDSQTNNNLANFKTINKQKLTITDPYTKLQQGYLTIPLTVRKDDNTDPIKVVHGVVGLKNLGNTCYFNSAIHCLSHTQPLLDYMLSRVFEKEINKNSKLGSRGQVTEYFAQLLTDIWKDERSIGMSSMTQTNLSIEMQKKQKQYENLVDPLRLLLLVQKYSKRFEIGQQEDCQELLSYLLDMIHEDLNRCKKKELIKEKDYIGQPKEEWAAESWGEHLKVNKSIVVDLFQGQLKSQVQCKTCKHQSHKWEPFLFLNLPIKQSQQEQSQKQNQSKFMGNSQIKQDISCELTDCLDLFQQEETIQWKCPQCKVTRDCSKGMQIWKLPNILIIHLKRFEFGDKVLGKITQKVNFPINDLQMSPYCFKQDNTIYNLYAVAQHLGSLQYGHYLSICKHRIDNQWYMYNDDSVFKIQDPEKTIVNDQAYVLFYQKKTETIFRQTITNPSYWPHNQSDKKQTLDFRDYEENEQKCQPGQSSPQNITRNSIKIETQDQIKLESTNSNKFEFQTGKKKNLLNPTIREQNNKSNSIYKKSCPSDDHYSNNDQQTSITKIQDEWGFLPDNNKQKEIDKKLEKGKRK</sequence>
<evidence type="ECO:0000259" key="9">
    <source>
        <dbReference type="PROSITE" id="PS50235"/>
    </source>
</evidence>
<dbReference type="GO" id="GO:0004843">
    <property type="term" value="F:cysteine-type deubiquitinase activity"/>
    <property type="evidence" value="ECO:0007669"/>
    <property type="project" value="UniProtKB-EC"/>
</dbReference>
<keyword evidence="7" id="KW-0788">Thiol protease</keyword>
<dbReference type="GO" id="GO:0006508">
    <property type="term" value="P:proteolysis"/>
    <property type="evidence" value="ECO:0007669"/>
    <property type="project" value="UniProtKB-KW"/>
</dbReference>
<dbReference type="PANTHER" id="PTHR21646:SF24">
    <property type="entry name" value="UBIQUITIN CARBOXYL-TERMINAL HYDROLASE"/>
    <property type="match status" value="1"/>
</dbReference>
<comment type="catalytic activity">
    <reaction evidence="1">
        <text>Thiol-dependent hydrolysis of ester, thioester, amide, peptide and isopeptide bonds formed by the C-terminal Gly of ubiquitin (a 76-residue protein attached to proteins as an intracellular targeting signal).</text>
        <dbReference type="EC" id="3.4.19.12"/>
    </reaction>
</comment>
<organism evidence="10 11">
    <name type="scientific">Paramecium sonneborni</name>
    <dbReference type="NCBI Taxonomy" id="65129"/>
    <lineage>
        <taxon>Eukaryota</taxon>
        <taxon>Sar</taxon>
        <taxon>Alveolata</taxon>
        <taxon>Ciliophora</taxon>
        <taxon>Intramacronucleata</taxon>
        <taxon>Oligohymenophorea</taxon>
        <taxon>Peniculida</taxon>
        <taxon>Parameciidae</taxon>
        <taxon>Paramecium</taxon>
    </lineage>
</organism>
<comment type="similarity">
    <text evidence="2">Belongs to the peptidase C19 family.</text>
</comment>
<feature type="region of interest" description="Disordered" evidence="8">
    <location>
        <begin position="565"/>
        <end position="590"/>
    </location>
</feature>
<keyword evidence="4" id="KW-0645">Protease</keyword>
<feature type="compositionally biased region" description="Basic and acidic residues" evidence="8">
    <location>
        <begin position="575"/>
        <end position="584"/>
    </location>
</feature>
<evidence type="ECO:0000256" key="5">
    <source>
        <dbReference type="ARBA" id="ARBA00022786"/>
    </source>
</evidence>
<feature type="region of interest" description="Disordered" evidence="8">
    <location>
        <begin position="513"/>
        <end position="542"/>
    </location>
</feature>
<dbReference type="EMBL" id="CAJJDN010000008">
    <property type="protein sequence ID" value="CAD8054638.1"/>
    <property type="molecule type" value="Genomic_DNA"/>
</dbReference>
<evidence type="ECO:0000256" key="7">
    <source>
        <dbReference type="ARBA" id="ARBA00022807"/>
    </source>
</evidence>
<proteinExistence type="inferred from homology"/>
<dbReference type="InterPro" id="IPR050185">
    <property type="entry name" value="Ub_carboxyl-term_hydrolase"/>
</dbReference>
<name>A0A8S1KHR3_9CILI</name>
<accession>A0A8S1KHR3</accession>
<keyword evidence="5" id="KW-0833">Ubl conjugation pathway</keyword>
<evidence type="ECO:0000256" key="1">
    <source>
        <dbReference type="ARBA" id="ARBA00000707"/>
    </source>
</evidence>
<feature type="domain" description="USP" evidence="9">
    <location>
        <begin position="71"/>
        <end position="445"/>
    </location>
</feature>
<dbReference type="PROSITE" id="PS00973">
    <property type="entry name" value="USP_2"/>
    <property type="match status" value="1"/>
</dbReference>
<dbReference type="OrthoDB" id="292964at2759"/>
<evidence type="ECO:0000256" key="6">
    <source>
        <dbReference type="ARBA" id="ARBA00022801"/>
    </source>
</evidence>
<feature type="compositionally biased region" description="Polar residues" evidence="8">
    <location>
        <begin position="527"/>
        <end position="542"/>
    </location>
</feature>
<evidence type="ECO:0000256" key="8">
    <source>
        <dbReference type="SAM" id="MobiDB-lite"/>
    </source>
</evidence>
<dbReference type="PROSITE" id="PS50235">
    <property type="entry name" value="USP_3"/>
    <property type="match status" value="1"/>
</dbReference>
<evidence type="ECO:0000313" key="10">
    <source>
        <dbReference type="EMBL" id="CAD8054638.1"/>
    </source>
</evidence>
<evidence type="ECO:0000256" key="2">
    <source>
        <dbReference type="ARBA" id="ARBA00009085"/>
    </source>
</evidence>
<evidence type="ECO:0000313" key="11">
    <source>
        <dbReference type="Proteomes" id="UP000692954"/>
    </source>
</evidence>
<gene>
    <name evidence="10" type="ORF">PSON_ATCC_30995.1.T0080396</name>
</gene>
<dbReference type="GO" id="GO:0016579">
    <property type="term" value="P:protein deubiquitination"/>
    <property type="evidence" value="ECO:0007669"/>
    <property type="project" value="InterPro"/>
</dbReference>